<dbReference type="GeneID" id="5000438"/>
<sequence length="128" mass="13963">MMLALSTRAPAGGAAISSARGGKRSTRGARRCAANAVAASAETKKPTTVEYQRERAKMMVRYFKEKQYDQAVEDAQVFGFTPSNEINNGRWTMFGLLVGMLTEFATGVDFIDQIKLTVSVLGIADIYD</sequence>
<dbReference type="OMA" id="FTPSNEI"/>
<protein>
    <submittedName>
        <fullName evidence="2">Possible high light inducible protein</fullName>
    </submittedName>
</protein>
<dbReference type="Gramene" id="ABO94619">
    <property type="protein sequence ID" value="ABO94619"/>
    <property type="gene ID" value="OSTLU_14124"/>
</dbReference>
<proteinExistence type="predicted"/>
<reference evidence="2 3" key="1">
    <citation type="journal article" date="2007" name="Proc. Natl. Acad. Sci. U.S.A.">
        <title>The tiny eukaryote Ostreococcus provides genomic insights into the paradox of plankton speciation.</title>
        <authorList>
            <person name="Palenik B."/>
            <person name="Grimwood J."/>
            <person name="Aerts A."/>
            <person name="Rouze P."/>
            <person name="Salamov A."/>
            <person name="Putnam N."/>
            <person name="Dupont C."/>
            <person name="Jorgensen R."/>
            <person name="Derelle E."/>
            <person name="Rombauts S."/>
            <person name="Zhou K."/>
            <person name="Otillar R."/>
            <person name="Merchant S.S."/>
            <person name="Podell S."/>
            <person name="Gaasterland T."/>
            <person name="Napoli C."/>
            <person name="Gendler K."/>
            <person name="Manuell A."/>
            <person name="Tai V."/>
            <person name="Vallon O."/>
            <person name="Piganeau G."/>
            <person name="Jancek S."/>
            <person name="Heijde M."/>
            <person name="Jabbari K."/>
            <person name="Bowler C."/>
            <person name="Lohr M."/>
            <person name="Robbens S."/>
            <person name="Werner G."/>
            <person name="Dubchak I."/>
            <person name="Pazour G.J."/>
            <person name="Ren Q."/>
            <person name="Paulsen I."/>
            <person name="Delwiche C."/>
            <person name="Schmutz J."/>
            <person name="Rokhsar D."/>
            <person name="Van de Peer Y."/>
            <person name="Moreau H."/>
            <person name="Grigoriev I.V."/>
        </authorList>
    </citation>
    <scope>NUCLEOTIDE SEQUENCE [LARGE SCALE GENOMIC DNA]</scope>
    <source>
        <strain evidence="2 3">CCE9901</strain>
    </source>
</reference>
<organism evidence="2 3">
    <name type="scientific">Ostreococcus lucimarinus (strain CCE9901)</name>
    <dbReference type="NCBI Taxonomy" id="436017"/>
    <lineage>
        <taxon>Eukaryota</taxon>
        <taxon>Viridiplantae</taxon>
        <taxon>Chlorophyta</taxon>
        <taxon>Mamiellophyceae</taxon>
        <taxon>Mamiellales</taxon>
        <taxon>Bathycoccaceae</taxon>
        <taxon>Ostreococcus</taxon>
    </lineage>
</organism>
<evidence type="ECO:0000313" key="2">
    <source>
        <dbReference type="EMBL" id="ABO94619.1"/>
    </source>
</evidence>
<dbReference type="GO" id="GO:0010207">
    <property type="term" value="P:photosystem II assembly"/>
    <property type="evidence" value="ECO:0007669"/>
    <property type="project" value="EnsemblPlants"/>
</dbReference>
<feature type="region of interest" description="Disordered" evidence="1">
    <location>
        <begin position="1"/>
        <end position="28"/>
    </location>
</feature>
<dbReference type="GO" id="GO:0009642">
    <property type="term" value="P:response to light intensity"/>
    <property type="evidence" value="ECO:0007669"/>
    <property type="project" value="EnsemblPlants"/>
</dbReference>
<feature type="compositionally biased region" description="Low complexity" evidence="1">
    <location>
        <begin position="8"/>
        <end position="20"/>
    </location>
</feature>
<dbReference type="KEGG" id="olu:OSTLU_14124"/>
<dbReference type="eggNOG" id="ENOG502RXUG">
    <property type="taxonomic scope" value="Eukaryota"/>
</dbReference>
<dbReference type="STRING" id="436017.A4RTE4"/>
<dbReference type="Proteomes" id="UP000001568">
    <property type="component" value="Chromosome 2"/>
</dbReference>
<evidence type="ECO:0000313" key="3">
    <source>
        <dbReference type="Proteomes" id="UP000001568"/>
    </source>
</evidence>
<gene>
    <name evidence="2" type="primary">HLIP</name>
    <name evidence="2" type="ORF">OSTLU_14124</name>
</gene>
<name>A4RTE4_OSTLU</name>
<dbReference type="GO" id="GO:0009535">
    <property type="term" value="C:chloroplast thylakoid membrane"/>
    <property type="evidence" value="ECO:0007669"/>
    <property type="project" value="EnsemblPlants"/>
</dbReference>
<dbReference type="OrthoDB" id="2019915at2759"/>
<keyword evidence="3" id="KW-1185">Reference proteome</keyword>
<dbReference type="SUPFAM" id="SSF103511">
    <property type="entry name" value="Chlorophyll a-b binding protein"/>
    <property type="match status" value="1"/>
</dbReference>
<accession>A4RTE4</accession>
<dbReference type="RefSeq" id="XP_001416326.1">
    <property type="nucleotide sequence ID" value="XM_001416289.1"/>
</dbReference>
<dbReference type="HOGENOM" id="CLU_1963285_0_0_1"/>
<evidence type="ECO:0000256" key="1">
    <source>
        <dbReference type="SAM" id="MobiDB-lite"/>
    </source>
</evidence>
<dbReference type="EMBL" id="CP000582">
    <property type="protein sequence ID" value="ABO94619.1"/>
    <property type="molecule type" value="Genomic_DNA"/>
</dbReference>
<dbReference type="AlphaFoldDB" id="A4RTE4"/>